<keyword evidence="2" id="KW-1185">Reference proteome</keyword>
<dbReference type="RefSeq" id="WP_165189918.1">
    <property type="nucleotide sequence ID" value="NZ_LR699555.1"/>
</dbReference>
<dbReference type="EMBL" id="LR699555">
    <property type="protein sequence ID" value="VVD30969.1"/>
    <property type="molecule type" value="Genomic_DNA"/>
</dbReference>
<dbReference type="KEGG" id="pdio:PDMSB3_0133.2"/>
<protein>
    <submittedName>
        <fullName evidence="1">Uncharacterized protein</fullName>
    </submittedName>
</protein>
<evidence type="ECO:0000313" key="1">
    <source>
        <dbReference type="EMBL" id="VVD30969.1"/>
    </source>
</evidence>
<sequence>MFLPIEVQSVNNAGQLKAGEYAVHCAVYASPDQKSTVLHYEYKRAGLADAEACDVLFIDGAGAVRVCDFIRMPDRSWRDSFGARADSLLALLPPEIAEYRLVDERALPSQIVGDPK</sequence>
<keyword evidence="1" id="KW-0614">Plasmid</keyword>
<reference evidence="1 2" key="1">
    <citation type="submission" date="2019-08" db="EMBL/GenBank/DDBJ databases">
        <authorList>
            <person name="Herpell B J."/>
        </authorList>
    </citation>
    <scope>NUCLEOTIDE SEQUENCE [LARGE SCALE GENOMIC DNA]</scope>
    <source>
        <strain evidence="2">Msb3</strain>
        <plasmid evidence="1 2">pI</plasmid>
    </source>
</reference>
<accession>A0A5Q4Z9C1</accession>
<proteinExistence type="predicted"/>
<name>A0A5Q4Z9C1_9BURK</name>
<dbReference type="Proteomes" id="UP000325811">
    <property type="component" value="Plasmid pI"/>
</dbReference>
<organism evidence="1 2">
    <name type="scientific">Paraburkholderia dioscoreae</name>
    <dbReference type="NCBI Taxonomy" id="2604047"/>
    <lineage>
        <taxon>Bacteria</taxon>
        <taxon>Pseudomonadati</taxon>
        <taxon>Pseudomonadota</taxon>
        <taxon>Betaproteobacteria</taxon>
        <taxon>Burkholderiales</taxon>
        <taxon>Burkholderiaceae</taxon>
        <taxon>Paraburkholderia</taxon>
    </lineage>
</organism>
<geneLocation type="plasmid" evidence="1 2">
    <name>pI</name>
</geneLocation>
<dbReference type="AlphaFoldDB" id="A0A5Q4Z9C1"/>
<gene>
    <name evidence="1" type="ORF">PDMSB3_0133</name>
</gene>
<evidence type="ECO:0000313" key="2">
    <source>
        <dbReference type="Proteomes" id="UP000325811"/>
    </source>
</evidence>